<evidence type="ECO:0000313" key="2">
    <source>
        <dbReference type="EMBL" id="PNP46777.1"/>
    </source>
</evidence>
<reference evidence="2 3" key="1">
    <citation type="submission" date="2017-02" db="EMBL/GenBank/DDBJ databases">
        <title>Genomes of Trichoderma spp. with biocontrol activity.</title>
        <authorList>
            <person name="Gardiner D."/>
            <person name="Kazan K."/>
            <person name="Vos C."/>
            <person name="Harvey P."/>
        </authorList>
    </citation>
    <scope>NUCLEOTIDE SEQUENCE [LARGE SCALE GENOMIC DNA]</scope>
    <source>
        <strain evidence="2 3">A5MH</strain>
    </source>
</reference>
<gene>
    <name evidence="2" type="ORF">TGAMA5MH_01729</name>
</gene>
<organism evidence="2 3">
    <name type="scientific">Trichoderma gamsii</name>
    <dbReference type="NCBI Taxonomy" id="398673"/>
    <lineage>
        <taxon>Eukaryota</taxon>
        <taxon>Fungi</taxon>
        <taxon>Dikarya</taxon>
        <taxon>Ascomycota</taxon>
        <taxon>Pezizomycotina</taxon>
        <taxon>Sordariomycetes</taxon>
        <taxon>Hypocreomycetidae</taxon>
        <taxon>Hypocreales</taxon>
        <taxon>Hypocreaceae</taxon>
        <taxon>Trichoderma</taxon>
    </lineage>
</organism>
<comment type="caution">
    <text evidence="2">The sequence shown here is derived from an EMBL/GenBank/DDBJ whole genome shotgun (WGS) entry which is preliminary data.</text>
</comment>
<feature type="compositionally biased region" description="Basic and acidic residues" evidence="1">
    <location>
        <begin position="118"/>
        <end position="127"/>
    </location>
</feature>
<feature type="compositionally biased region" description="Basic and acidic residues" evidence="1">
    <location>
        <begin position="22"/>
        <end position="50"/>
    </location>
</feature>
<dbReference type="EMBL" id="MTYH01000014">
    <property type="protein sequence ID" value="PNP46777.1"/>
    <property type="molecule type" value="Genomic_DNA"/>
</dbReference>
<dbReference type="AlphaFoldDB" id="A0A2K0TMM5"/>
<name>A0A2K0TMM5_9HYPO</name>
<dbReference type="OrthoDB" id="4898373at2759"/>
<accession>A0A2K0TMM5</accession>
<feature type="region of interest" description="Disordered" evidence="1">
    <location>
        <begin position="182"/>
        <end position="207"/>
    </location>
</feature>
<evidence type="ECO:0000313" key="3">
    <source>
        <dbReference type="Proteomes" id="UP000236546"/>
    </source>
</evidence>
<sequence>MLSLAEVTAPSTAKKRQFQSRLDADVDFKRRRCEADDKVQKSNVKAEKSKAKVRKSGTKNAAPAVASPSLKVSETPRAGELPSKEEPCRGRRRWRAGSEPQGWDEKNWCLDDSMATSIEDRPEKYDSKPTTTASTSAHDSDEEHQPFPYVIFDVSSCESERIQPSSKKLAASVQKLKMIQHSGKWEDVPSAPPSAALRGRQSANSRP</sequence>
<feature type="region of interest" description="Disordered" evidence="1">
    <location>
        <begin position="1"/>
        <end position="145"/>
    </location>
</feature>
<dbReference type="Proteomes" id="UP000236546">
    <property type="component" value="Unassembled WGS sequence"/>
</dbReference>
<protein>
    <submittedName>
        <fullName evidence="2">Uncharacterized protein</fullName>
    </submittedName>
</protein>
<proteinExistence type="predicted"/>
<evidence type="ECO:0000256" key="1">
    <source>
        <dbReference type="SAM" id="MobiDB-lite"/>
    </source>
</evidence>